<dbReference type="CDD" id="cd00100">
    <property type="entry name" value="beta-trefoil_IL1"/>
    <property type="match status" value="1"/>
</dbReference>
<proteinExistence type="predicted"/>
<evidence type="ECO:0000313" key="1">
    <source>
        <dbReference type="EMBL" id="KAG5261696.1"/>
    </source>
</evidence>
<reference evidence="1" key="1">
    <citation type="submission" date="2020-10" db="EMBL/GenBank/DDBJ databases">
        <title>Chromosome-scale genome assembly of the Allis shad, Alosa alosa.</title>
        <authorList>
            <person name="Margot Z."/>
            <person name="Christophe K."/>
            <person name="Cabau C."/>
            <person name="Louis A."/>
            <person name="Berthelot C."/>
            <person name="Parey E."/>
            <person name="Roest Crollius H."/>
            <person name="Montfort J."/>
            <person name="Robinson-Rechavi M."/>
            <person name="Bucao C."/>
            <person name="Bouchez O."/>
            <person name="Gislard M."/>
            <person name="Lluch J."/>
            <person name="Milhes M."/>
            <person name="Lampietro C."/>
            <person name="Lopez Roques C."/>
            <person name="Donnadieu C."/>
            <person name="Braasch I."/>
            <person name="Desvignes T."/>
            <person name="Postlethwait J."/>
            <person name="Bobe J."/>
            <person name="Guiguen Y."/>
        </authorList>
    </citation>
    <scope>NUCLEOTIDE SEQUENCE</scope>
    <source>
        <strain evidence="1">M-15738</strain>
        <tissue evidence="1">Blood</tissue>
    </source>
</reference>
<sequence length="344" mass="38678">MEVKDTPVNGGVSILHTVRDGKHYYEVETVLKDKKAKKGFFMRRGDKLLKINGLDLQDLSPEMFAEKLSEGSPMLTLHQPSPDHSEKPHQTPGALCPVKKEDYVLDFCLNTSRDPDVCSSDENLQVEDDCDQEDDILLLVEMVDTNMSVVRGRGCAHGETCEDCGGTDCNLDEVVMTSRRVSLVARGISDFLHDKIQENIALEGLLSRLYVNPVGDQTRLKTNPAKITIYYYQSNHVDGSSKGVPVVLNFSGTDKFIRCSRHPDSLEAIINVTPYEKSKLKCISKEDHESLAFVFYMKGGRARERIFESAHCEGFFIHSNNRAITATRQNMDDTFYFIIHGKSC</sequence>
<comment type="caution">
    <text evidence="1">The sequence shown here is derived from an EMBL/GenBank/DDBJ whole genome shotgun (WGS) entry which is preliminary data.</text>
</comment>
<evidence type="ECO:0000313" key="2">
    <source>
        <dbReference type="Proteomes" id="UP000823561"/>
    </source>
</evidence>
<evidence type="ECO:0008006" key="3">
    <source>
        <dbReference type="Google" id="ProtNLM"/>
    </source>
</evidence>
<keyword evidence="2" id="KW-1185">Reference proteome</keyword>
<gene>
    <name evidence="1" type="ORF">AALO_G00287320</name>
</gene>
<dbReference type="AlphaFoldDB" id="A0AAV6FJ67"/>
<dbReference type="Gene3D" id="2.80.10.50">
    <property type="match status" value="1"/>
</dbReference>
<organism evidence="1 2">
    <name type="scientific">Alosa alosa</name>
    <name type="common">allis shad</name>
    <dbReference type="NCBI Taxonomy" id="278164"/>
    <lineage>
        <taxon>Eukaryota</taxon>
        <taxon>Metazoa</taxon>
        <taxon>Chordata</taxon>
        <taxon>Craniata</taxon>
        <taxon>Vertebrata</taxon>
        <taxon>Euteleostomi</taxon>
        <taxon>Actinopterygii</taxon>
        <taxon>Neopterygii</taxon>
        <taxon>Teleostei</taxon>
        <taxon>Clupei</taxon>
        <taxon>Clupeiformes</taxon>
        <taxon>Clupeoidei</taxon>
        <taxon>Clupeidae</taxon>
        <taxon>Alosa</taxon>
    </lineage>
</organism>
<dbReference type="EMBL" id="JADWDJ010000023">
    <property type="protein sequence ID" value="KAG5261696.1"/>
    <property type="molecule type" value="Genomic_DNA"/>
</dbReference>
<dbReference type="SUPFAM" id="SSF50353">
    <property type="entry name" value="Cytokine"/>
    <property type="match status" value="1"/>
</dbReference>
<protein>
    <recommendedName>
        <fullName evidence="3">Interleukin-1</fullName>
    </recommendedName>
</protein>
<accession>A0AAV6FJ67</accession>
<dbReference type="InterPro" id="IPR036034">
    <property type="entry name" value="PDZ_sf"/>
</dbReference>
<name>A0AAV6FJ67_9TELE</name>
<dbReference type="SUPFAM" id="SSF50156">
    <property type="entry name" value="PDZ domain-like"/>
    <property type="match status" value="1"/>
</dbReference>
<dbReference type="InterPro" id="IPR008996">
    <property type="entry name" value="IL1/FGF"/>
</dbReference>
<dbReference type="Proteomes" id="UP000823561">
    <property type="component" value="Chromosome 23"/>
</dbReference>